<proteinExistence type="predicted"/>
<dbReference type="Proteomes" id="UP000183832">
    <property type="component" value="Unassembled WGS sequence"/>
</dbReference>
<protein>
    <submittedName>
        <fullName evidence="1">CLUMA_CG018589, isoform A</fullName>
    </submittedName>
</protein>
<accession>A0A1J1J086</accession>
<dbReference type="AlphaFoldDB" id="A0A1J1J086"/>
<evidence type="ECO:0000313" key="1">
    <source>
        <dbReference type="EMBL" id="CRL05378.1"/>
    </source>
</evidence>
<keyword evidence="2" id="KW-1185">Reference proteome</keyword>
<gene>
    <name evidence="1" type="ORF">CLUMA_CG018589</name>
</gene>
<organism evidence="1 2">
    <name type="scientific">Clunio marinus</name>
    <dbReference type="NCBI Taxonomy" id="568069"/>
    <lineage>
        <taxon>Eukaryota</taxon>
        <taxon>Metazoa</taxon>
        <taxon>Ecdysozoa</taxon>
        <taxon>Arthropoda</taxon>
        <taxon>Hexapoda</taxon>
        <taxon>Insecta</taxon>
        <taxon>Pterygota</taxon>
        <taxon>Neoptera</taxon>
        <taxon>Endopterygota</taxon>
        <taxon>Diptera</taxon>
        <taxon>Nematocera</taxon>
        <taxon>Chironomoidea</taxon>
        <taxon>Chironomidae</taxon>
        <taxon>Clunio</taxon>
    </lineage>
</organism>
<sequence length="80" mass="9541">MVKGKFPQRAFMLIHRLKIYLSYRKKLRDTQYLFFCTMKMNSSQIQITINSNEFVVDIYDIKEVLNDILSCSTTPINEKQ</sequence>
<reference evidence="1 2" key="1">
    <citation type="submission" date="2015-04" db="EMBL/GenBank/DDBJ databases">
        <authorList>
            <person name="Syromyatnikov M.Y."/>
            <person name="Popov V.N."/>
        </authorList>
    </citation>
    <scope>NUCLEOTIDE SEQUENCE [LARGE SCALE GENOMIC DNA]</scope>
</reference>
<evidence type="ECO:0000313" key="2">
    <source>
        <dbReference type="Proteomes" id="UP000183832"/>
    </source>
</evidence>
<name>A0A1J1J086_9DIPT</name>
<dbReference type="EMBL" id="CVRI01000064">
    <property type="protein sequence ID" value="CRL05378.1"/>
    <property type="molecule type" value="Genomic_DNA"/>
</dbReference>